<feature type="signal peptide" evidence="7">
    <location>
        <begin position="1"/>
        <end position="23"/>
    </location>
</feature>
<dbReference type="InterPro" id="IPR033121">
    <property type="entry name" value="PEPTIDASE_A1"/>
</dbReference>
<dbReference type="GO" id="GO:0004190">
    <property type="term" value="F:aspartic-type endopeptidase activity"/>
    <property type="evidence" value="ECO:0000318"/>
    <property type="project" value="GO_Central"/>
</dbReference>
<dbReference type="InterPro" id="IPR021109">
    <property type="entry name" value="Peptidase_aspartic_dom_sf"/>
</dbReference>
<keyword evidence="5" id="KW-0325">Glycoprotein</keyword>
<keyword evidence="7" id="KW-0732">Signal</keyword>
<evidence type="ECO:0000256" key="7">
    <source>
        <dbReference type="SAM" id="SignalP"/>
    </source>
</evidence>
<sequence length="511" mass="55772">MQPSKPLLLLFVLIRSTVAAAAAAHSLDVRSVLEASDGSTSIGFSVVHRDAPRSKLRDEKLALELDSESSPTHRDAAFKDVIQYVQARQARVAKHRRSKHHHHHHRHHHHHHHHRNHGKNTVTGFTSPVVTLGQAGLEYYVPLQVGTPAVEVVLIMDTGSDVSWIQCVPCKDCVPALRPPFNPRHSSSFFKLPCASSTCTNVYQGVKPFCSPSGRTCLFSIQYGDGSLSSGLLAMETIAGNTPNFGDGEPVKLSNITLGCADIDREGLPTGASGLLGMDRRPISFPSQLSSRYARKFSHCFPDKIAHLNSSGLVFFGESDIISPYLRYTPLVQNPAVPSASLDYYYVGLVGISVDESRLPLSHKNFDIDKVTGSGGTIIDSGTAFTYLKKPAFQAMRREFLARTSHLAKVDDNSGFTPCYNITSGTAALESTILPSITLHFRGGLDVVLPKNSILIPVSSSEEQTTLCLAFLMSGDIPFNIIGNYQQQNLWVEYDLEKLRLGIAPAQCATD</sequence>
<feature type="compositionally biased region" description="Basic residues" evidence="6">
    <location>
        <begin position="94"/>
        <end position="118"/>
    </location>
</feature>
<comment type="similarity">
    <text evidence="1">Belongs to the peptidase A1 family.</text>
</comment>
<dbReference type="PANTHER" id="PTHR47967">
    <property type="entry name" value="OS07G0603500 PROTEIN-RELATED"/>
    <property type="match status" value="1"/>
</dbReference>
<evidence type="ECO:0000256" key="2">
    <source>
        <dbReference type="ARBA" id="ARBA00022670"/>
    </source>
</evidence>
<dbReference type="Proteomes" id="UP000001514">
    <property type="component" value="Unassembled WGS sequence"/>
</dbReference>
<organism evidence="10">
    <name type="scientific">Selaginella moellendorffii</name>
    <name type="common">Spikemoss</name>
    <dbReference type="NCBI Taxonomy" id="88036"/>
    <lineage>
        <taxon>Eukaryota</taxon>
        <taxon>Viridiplantae</taxon>
        <taxon>Streptophyta</taxon>
        <taxon>Embryophyta</taxon>
        <taxon>Tracheophyta</taxon>
        <taxon>Lycopodiopsida</taxon>
        <taxon>Selaginellales</taxon>
        <taxon>Selaginellaceae</taxon>
        <taxon>Selaginella</taxon>
    </lineage>
</organism>
<accession>D8SW21</accession>
<protein>
    <recommendedName>
        <fullName evidence="8">Peptidase A1 domain-containing protein</fullName>
    </recommendedName>
</protein>
<dbReference type="EMBL" id="GL377647">
    <property type="protein sequence ID" value="EFJ11417.1"/>
    <property type="molecule type" value="Genomic_DNA"/>
</dbReference>
<dbReference type="GO" id="GO:0006508">
    <property type="term" value="P:proteolysis"/>
    <property type="evidence" value="ECO:0007669"/>
    <property type="project" value="UniProtKB-KW"/>
</dbReference>
<dbReference type="Pfam" id="PF14541">
    <property type="entry name" value="TAXi_C"/>
    <property type="match status" value="1"/>
</dbReference>
<dbReference type="HOGENOM" id="CLU_005738_1_3_1"/>
<dbReference type="Pfam" id="PF14543">
    <property type="entry name" value="TAXi_N"/>
    <property type="match status" value="1"/>
</dbReference>
<proteinExistence type="inferred from homology"/>
<keyword evidence="2" id="KW-0645">Protease</keyword>
<dbReference type="AlphaFoldDB" id="D8SW21"/>
<dbReference type="SUPFAM" id="SSF50630">
    <property type="entry name" value="Acid proteases"/>
    <property type="match status" value="1"/>
</dbReference>
<dbReference type="InterPro" id="IPR032799">
    <property type="entry name" value="TAXi_C"/>
</dbReference>
<dbReference type="eggNOG" id="KOG1339">
    <property type="taxonomic scope" value="Eukaryota"/>
</dbReference>
<dbReference type="InterPro" id="IPR032861">
    <property type="entry name" value="TAXi_N"/>
</dbReference>
<keyword evidence="10" id="KW-1185">Reference proteome</keyword>
<evidence type="ECO:0000313" key="9">
    <source>
        <dbReference type="EMBL" id="EFJ11417.1"/>
    </source>
</evidence>
<name>D8SW21_SELML</name>
<dbReference type="OMA" id="SVYVPDH"/>
<feature type="chain" id="PRO_5003123085" description="Peptidase A1 domain-containing protein" evidence="7">
    <location>
        <begin position="24"/>
        <end position="511"/>
    </location>
</feature>
<gene>
    <name evidence="9" type="ORF">SELMODRAFT_426333</name>
</gene>
<evidence type="ECO:0000313" key="10">
    <source>
        <dbReference type="Proteomes" id="UP000001514"/>
    </source>
</evidence>
<dbReference type="InParanoid" id="D8SW21"/>
<keyword evidence="4" id="KW-0378">Hydrolase</keyword>
<reference evidence="9 10" key="1">
    <citation type="journal article" date="2011" name="Science">
        <title>The Selaginella genome identifies genetic changes associated with the evolution of vascular plants.</title>
        <authorList>
            <person name="Banks J.A."/>
            <person name="Nishiyama T."/>
            <person name="Hasebe M."/>
            <person name="Bowman J.L."/>
            <person name="Gribskov M."/>
            <person name="dePamphilis C."/>
            <person name="Albert V.A."/>
            <person name="Aono N."/>
            <person name="Aoyama T."/>
            <person name="Ambrose B.A."/>
            <person name="Ashton N.W."/>
            <person name="Axtell M.J."/>
            <person name="Barker E."/>
            <person name="Barker M.S."/>
            <person name="Bennetzen J.L."/>
            <person name="Bonawitz N.D."/>
            <person name="Chapple C."/>
            <person name="Cheng C."/>
            <person name="Correa L.G."/>
            <person name="Dacre M."/>
            <person name="DeBarry J."/>
            <person name="Dreyer I."/>
            <person name="Elias M."/>
            <person name="Engstrom E.M."/>
            <person name="Estelle M."/>
            <person name="Feng L."/>
            <person name="Finet C."/>
            <person name="Floyd S.K."/>
            <person name="Frommer W.B."/>
            <person name="Fujita T."/>
            <person name="Gramzow L."/>
            <person name="Gutensohn M."/>
            <person name="Harholt J."/>
            <person name="Hattori M."/>
            <person name="Heyl A."/>
            <person name="Hirai T."/>
            <person name="Hiwatashi Y."/>
            <person name="Ishikawa M."/>
            <person name="Iwata M."/>
            <person name="Karol K.G."/>
            <person name="Koehler B."/>
            <person name="Kolukisaoglu U."/>
            <person name="Kubo M."/>
            <person name="Kurata T."/>
            <person name="Lalonde S."/>
            <person name="Li K."/>
            <person name="Li Y."/>
            <person name="Litt A."/>
            <person name="Lyons E."/>
            <person name="Manning G."/>
            <person name="Maruyama T."/>
            <person name="Michael T.P."/>
            <person name="Mikami K."/>
            <person name="Miyazaki S."/>
            <person name="Morinaga S."/>
            <person name="Murata T."/>
            <person name="Mueller-Roeber B."/>
            <person name="Nelson D.R."/>
            <person name="Obara M."/>
            <person name="Oguri Y."/>
            <person name="Olmstead R.G."/>
            <person name="Onodera N."/>
            <person name="Petersen B.L."/>
            <person name="Pils B."/>
            <person name="Prigge M."/>
            <person name="Rensing S.A."/>
            <person name="Riano-Pachon D.M."/>
            <person name="Roberts A.W."/>
            <person name="Sato Y."/>
            <person name="Scheller H.V."/>
            <person name="Schulz B."/>
            <person name="Schulz C."/>
            <person name="Shakirov E.V."/>
            <person name="Shibagaki N."/>
            <person name="Shinohara N."/>
            <person name="Shippen D.E."/>
            <person name="Soerensen I."/>
            <person name="Sotooka R."/>
            <person name="Sugimoto N."/>
            <person name="Sugita M."/>
            <person name="Sumikawa N."/>
            <person name="Tanurdzic M."/>
            <person name="Theissen G."/>
            <person name="Ulvskov P."/>
            <person name="Wakazuki S."/>
            <person name="Weng J.K."/>
            <person name="Willats W.W."/>
            <person name="Wipf D."/>
            <person name="Wolf P.G."/>
            <person name="Yang L."/>
            <person name="Zimmer A.D."/>
            <person name="Zhu Q."/>
            <person name="Mitros T."/>
            <person name="Hellsten U."/>
            <person name="Loque D."/>
            <person name="Otillar R."/>
            <person name="Salamov A."/>
            <person name="Schmutz J."/>
            <person name="Shapiro H."/>
            <person name="Lindquist E."/>
            <person name="Lucas S."/>
            <person name="Rokhsar D."/>
            <person name="Grigoriev I.V."/>
        </authorList>
    </citation>
    <scope>NUCLEOTIDE SEQUENCE [LARGE SCALE GENOMIC DNA]</scope>
</reference>
<feature type="domain" description="Peptidase A1" evidence="8">
    <location>
        <begin position="139"/>
        <end position="504"/>
    </location>
</feature>
<evidence type="ECO:0000256" key="3">
    <source>
        <dbReference type="ARBA" id="ARBA00022750"/>
    </source>
</evidence>
<dbReference type="KEGG" id="smo:SELMODRAFT_426333"/>
<evidence type="ECO:0000256" key="1">
    <source>
        <dbReference type="ARBA" id="ARBA00007447"/>
    </source>
</evidence>
<evidence type="ECO:0000256" key="6">
    <source>
        <dbReference type="SAM" id="MobiDB-lite"/>
    </source>
</evidence>
<dbReference type="MEROPS" id="A01.074"/>
<feature type="region of interest" description="Disordered" evidence="6">
    <location>
        <begin position="94"/>
        <end position="121"/>
    </location>
</feature>
<evidence type="ECO:0000259" key="8">
    <source>
        <dbReference type="PROSITE" id="PS51767"/>
    </source>
</evidence>
<dbReference type="InterPro" id="IPR051708">
    <property type="entry name" value="Plant_Aspart_Prot_A1"/>
</dbReference>
<keyword evidence="3" id="KW-0064">Aspartyl protease</keyword>
<evidence type="ECO:0000256" key="5">
    <source>
        <dbReference type="ARBA" id="ARBA00023180"/>
    </source>
</evidence>
<dbReference type="PANTHER" id="PTHR47967:SF60">
    <property type="entry name" value="PROTEIN ASPARTIC PROTEASE IN GUARD CELL 1-LIKE"/>
    <property type="match status" value="1"/>
</dbReference>
<dbReference type="FunFam" id="2.40.70.10:FF:000033">
    <property type="entry name" value="Aspartyl protease family protein"/>
    <property type="match status" value="1"/>
</dbReference>
<dbReference type="OrthoDB" id="2747330at2759"/>
<dbReference type="Gramene" id="EFJ11417">
    <property type="protein sequence ID" value="EFJ11417"/>
    <property type="gene ID" value="SELMODRAFT_426333"/>
</dbReference>
<dbReference type="PROSITE" id="PS51767">
    <property type="entry name" value="PEPTIDASE_A1"/>
    <property type="match status" value="1"/>
</dbReference>
<dbReference type="Gene3D" id="2.40.70.10">
    <property type="entry name" value="Acid Proteases"/>
    <property type="match status" value="2"/>
</dbReference>
<evidence type="ECO:0000256" key="4">
    <source>
        <dbReference type="ARBA" id="ARBA00022801"/>
    </source>
</evidence>